<dbReference type="EMBL" id="JXMS01000012">
    <property type="protein sequence ID" value="OBQ51845.1"/>
    <property type="molecule type" value="Genomic_DNA"/>
</dbReference>
<dbReference type="PANTHER" id="PTHR30435">
    <property type="entry name" value="FLAGELLAR PROTEIN"/>
    <property type="match status" value="1"/>
</dbReference>
<dbReference type="STRING" id="1560234.SP90_08380"/>
<name>A0A1B7XCY5_9BACT</name>
<keyword evidence="7" id="KW-0969">Cilium</keyword>
<evidence type="ECO:0000256" key="1">
    <source>
        <dbReference type="ARBA" id="ARBA00004117"/>
    </source>
</evidence>
<organism evidence="7 8">
    <name type="scientific">Halodesulfovibrio spirochaetisodalis</name>
    <dbReference type="NCBI Taxonomy" id="1560234"/>
    <lineage>
        <taxon>Bacteria</taxon>
        <taxon>Pseudomonadati</taxon>
        <taxon>Thermodesulfobacteriota</taxon>
        <taxon>Desulfovibrionia</taxon>
        <taxon>Desulfovibrionales</taxon>
        <taxon>Desulfovibrionaceae</taxon>
        <taxon>Halodesulfovibrio</taxon>
    </lineage>
</organism>
<evidence type="ECO:0000256" key="3">
    <source>
        <dbReference type="ARBA" id="ARBA00014376"/>
    </source>
</evidence>
<keyword evidence="8" id="KW-1185">Reference proteome</keyword>
<dbReference type="NCBIfam" id="NF009264">
    <property type="entry name" value="PRK12621.1"/>
    <property type="match status" value="1"/>
</dbReference>
<reference evidence="7 8" key="1">
    <citation type="submission" date="2015-01" db="EMBL/GenBank/DDBJ databases">
        <title>Desulfovibrio sp. JC271 draft genome sequence.</title>
        <authorList>
            <person name="Shivani Y."/>
            <person name="Subhash Y."/>
            <person name="Sasikala C."/>
            <person name="Ramana C.V."/>
        </authorList>
    </citation>
    <scope>NUCLEOTIDE SEQUENCE [LARGE SCALE GENOMIC DNA]</scope>
    <source>
        <strain evidence="7 8">JC271</strain>
    </source>
</reference>
<gene>
    <name evidence="7" type="primary">flgB</name>
    <name evidence="7" type="ORF">SP90_08380</name>
</gene>
<evidence type="ECO:0000256" key="2">
    <source>
        <dbReference type="ARBA" id="ARBA00009677"/>
    </source>
</evidence>
<comment type="subunit">
    <text evidence="6">The basal body constitutes a major portion of the flagellar organelle and consists of a number of rings mounted on a central rod.</text>
</comment>
<evidence type="ECO:0000256" key="6">
    <source>
        <dbReference type="PIRNR" id="PIRNR002889"/>
    </source>
</evidence>
<dbReference type="OrthoDB" id="9788334at2"/>
<dbReference type="AlphaFoldDB" id="A0A1B7XCY5"/>
<dbReference type="PIRSF" id="PIRSF002889">
    <property type="entry name" value="Rod_FlgB"/>
    <property type="match status" value="1"/>
</dbReference>
<sequence>MKGLFESHTLLSAKVMDMQLQRQNVVMSNMANIKTPGYLARRVKFEEDLQKALNLDARGKMTRTSGKHVPAVFDEKKFGAEWEKDMPLRIVHGEDRVDMDKEMAVMAKNTMRYNTLATVMKSNFEGMKNVISSGAK</sequence>
<keyword evidence="7" id="KW-0966">Cell projection</keyword>
<comment type="subcellular location">
    <subcellularLocation>
        <location evidence="1 6">Bacterial flagellum basal body</location>
    </subcellularLocation>
</comment>
<evidence type="ECO:0000256" key="4">
    <source>
        <dbReference type="ARBA" id="ARBA00023143"/>
    </source>
</evidence>
<dbReference type="PANTHER" id="PTHR30435:SF12">
    <property type="entry name" value="FLAGELLAR BASAL BODY ROD PROTEIN FLGB"/>
    <property type="match status" value="1"/>
</dbReference>
<dbReference type="InterPro" id="IPR006300">
    <property type="entry name" value="FlgB"/>
</dbReference>
<evidence type="ECO:0000313" key="8">
    <source>
        <dbReference type="Proteomes" id="UP000091979"/>
    </source>
</evidence>
<evidence type="ECO:0000256" key="5">
    <source>
        <dbReference type="ARBA" id="ARBA00024934"/>
    </source>
</evidence>
<dbReference type="Proteomes" id="UP000091979">
    <property type="component" value="Unassembled WGS sequence"/>
</dbReference>
<dbReference type="PATRIC" id="fig|1560234.3.peg.500"/>
<proteinExistence type="inferred from homology"/>
<protein>
    <recommendedName>
        <fullName evidence="3 6">Flagellar basal body rod protein FlgB</fullName>
    </recommendedName>
</protein>
<dbReference type="RefSeq" id="WP_066854501.1">
    <property type="nucleotide sequence ID" value="NZ_JXMS01000012.1"/>
</dbReference>
<comment type="similarity">
    <text evidence="2 6">Belongs to the flagella basal body rod proteins family.</text>
</comment>
<keyword evidence="7" id="KW-0282">Flagellum</keyword>
<keyword evidence="4 6" id="KW-0975">Bacterial flagellum</keyword>
<dbReference type="NCBIfam" id="TIGR01396">
    <property type="entry name" value="FlgB"/>
    <property type="match status" value="1"/>
</dbReference>
<comment type="function">
    <text evidence="5 6">Structural component of flagellum, the bacterial motility apparatus. Part of the rod structure of flagellar basal body.</text>
</comment>
<dbReference type="GO" id="GO:0071978">
    <property type="term" value="P:bacterial-type flagellum-dependent swarming motility"/>
    <property type="evidence" value="ECO:0007669"/>
    <property type="project" value="TreeGrafter"/>
</dbReference>
<comment type="caution">
    <text evidence="7">The sequence shown here is derived from an EMBL/GenBank/DDBJ whole genome shotgun (WGS) entry which is preliminary data.</text>
</comment>
<dbReference type="GO" id="GO:0030694">
    <property type="term" value="C:bacterial-type flagellum basal body, rod"/>
    <property type="evidence" value="ECO:0007669"/>
    <property type="project" value="InterPro"/>
</dbReference>
<accession>A0A1B7XCY5</accession>
<evidence type="ECO:0000313" key="7">
    <source>
        <dbReference type="EMBL" id="OBQ51845.1"/>
    </source>
</evidence>